<protein>
    <submittedName>
        <fullName evidence="2">Oxidoreductase</fullName>
    </submittedName>
</protein>
<dbReference type="RefSeq" id="WP_330129880.1">
    <property type="nucleotide sequence ID" value="NZ_JAUHLI010000017.1"/>
</dbReference>
<feature type="transmembrane region" description="Helical" evidence="1">
    <location>
        <begin position="17"/>
        <end position="35"/>
    </location>
</feature>
<proteinExistence type="predicted"/>
<evidence type="ECO:0000313" key="3">
    <source>
        <dbReference type="Proteomes" id="UP001336314"/>
    </source>
</evidence>
<dbReference type="EMBL" id="JAUHLI010000017">
    <property type="protein sequence ID" value="MEE2002834.1"/>
    <property type="molecule type" value="Genomic_DNA"/>
</dbReference>
<keyword evidence="1" id="KW-0472">Membrane</keyword>
<accession>A0ABU7J8K0</accession>
<gene>
    <name evidence="2" type="ORF">QWY20_15340</name>
</gene>
<sequence>MSLDGILMILWYAAKPWLWLMALLILGLAASLWLGRHRQGKPHALLWPVAIAIGVVAMLLAPTLTHSQLTYVVTWPDRLVLAGIGIATAFYSWLLLKNWLRRAF</sequence>
<keyword evidence="3" id="KW-1185">Reference proteome</keyword>
<evidence type="ECO:0000256" key="1">
    <source>
        <dbReference type="SAM" id="Phobius"/>
    </source>
</evidence>
<feature type="transmembrane region" description="Helical" evidence="1">
    <location>
        <begin position="44"/>
        <end position="64"/>
    </location>
</feature>
<organism evidence="2 3">
    <name type="scientific">Alkalimonas cellulosilytica</name>
    <dbReference type="NCBI Taxonomy" id="3058395"/>
    <lineage>
        <taxon>Bacteria</taxon>
        <taxon>Pseudomonadati</taxon>
        <taxon>Pseudomonadota</taxon>
        <taxon>Gammaproteobacteria</taxon>
        <taxon>Alkalimonas</taxon>
    </lineage>
</organism>
<dbReference type="Proteomes" id="UP001336314">
    <property type="component" value="Unassembled WGS sequence"/>
</dbReference>
<keyword evidence="1" id="KW-1133">Transmembrane helix</keyword>
<feature type="transmembrane region" description="Helical" evidence="1">
    <location>
        <begin position="79"/>
        <end position="96"/>
    </location>
</feature>
<evidence type="ECO:0000313" key="2">
    <source>
        <dbReference type="EMBL" id="MEE2002834.1"/>
    </source>
</evidence>
<name>A0ABU7J8K0_9GAMM</name>
<reference evidence="2 3" key="1">
    <citation type="submission" date="2023-07" db="EMBL/GenBank/DDBJ databases">
        <title>Alkalimonas sp., MEB108 novel, alkaliphilic bacterium isolated from Lonar Lake, India.</title>
        <authorList>
            <person name="Joshi A."/>
            <person name="Thite S."/>
        </authorList>
    </citation>
    <scope>NUCLEOTIDE SEQUENCE [LARGE SCALE GENOMIC DNA]</scope>
    <source>
        <strain evidence="2 3">MEB108</strain>
    </source>
</reference>
<comment type="caution">
    <text evidence="2">The sequence shown here is derived from an EMBL/GenBank/DDBJ whole genome shotgun (WGS) entry which is preliminary data.</text>
</comment>
<keyword evidence="1" id="KW-0812">Transmembrane</keyword>